<gene>
    <name evidence="1" type="ORF">HZS55_08670</name>
</gene>
<dbReference type="EMBL" id="CP058910">
    <property type="protein sequence ID" value="QLH77361.1"/>
    <property type="molecule type" value="Genomic_DNA"/>
</dbReference>
<organism evidence="1 2">
    <name type="scientific">Halosimplex rubrum</name>
    <dbReference type="NCBI Taxonomy" id="869889"/>
    <lineage>
        <taxon>Archaea</taxon>
        <taxon>Methanobacteriati</taxon>
        <taxon>Methanobacteriota</taxon>
        <taxon>Stenosarchaea group</taxon>
        <taxon>Halobacteria</taxon>
        <taxon>Halobacteriales</taxon>
        <taxon>Haloarculaceae</taxon>
        <taxon>Halosimplex</taxon>
    </lineage>
</organism>
<dbReference type="KEGG" id="hrr:HZS55_08670"/>
<dbReference type="GeneID" id="56077931"/>
<evidence type="ECO:0000313" key="1">
    <source>
        <dbReference type="EMBL" id="QLH77361.1"/>
    </source>
</evidence>
<accession>A0A7D5P2C7</accession>
<dbReference type="Proteomes" id="UP000509667">
    <property type="component" value="Chromosome"/>
</dbReference>
<dbReference type="OrthoDB" id="312460at2157"/>
<name>A0A7D5P2C7_9EURY</name>
<protein>
    <recommendedName>
        <fullName evidence="3">DUF4157 domain-containing protein</fullName>
    </recommendedName>
</protein>
<proteinExistence type="predicted"/>
<keyword evidence="2" id="KW-1185">Reference proteome</keyword>
<evidence type="ECO:0000313" key="2">
    <source>
        <dbReference type="Proteomes" id="UP000509667"/>
    </source>
</evidence>
<reference evidence="1 2" key="1">
    <citation type="submission" date="2020-07" db="EMBL/GenBank/DDBJ databases">
        <title>Halosimplex pelagicum sp. nov. and Halosimplex rubrum sp. nov., isolated from salted brown alga Laminaria, and emended description of the genus Halosimplex.</title>
        <authorList>
            <person name="Cui H."/>
        </authorList>
    </citation>
    <scope>NUCLEOTIDE SEQUENCE [LARGE SCALE GENOMIC DNA]</scope>
    <source>
        <strain evidence="1 2">R27</strain>
    </source>
</reference>
<dbReference type="RefSeq" id="WP_179911289.1">
    <property type="nucleotide sequence ID" value="NZ_CP058910.1"/>
</dbReference>
<dbReference type="AlphaFoldDB" id="A0A7D5P2C7"/>
<evidence type="ECO:0008006" key="3">
    <source>
        <dbReference type="Google" id="ProtNLM"/>
    </source>
</evidence>
<sequence>MYQRVERLMGADAPAPTVDVAADGPVNFSSRELSPTTDALGYRRGDGSISKCGRFYPAFAGEDAVTITPGNLSAEAVELVLAHEFVHIVQDEVEGYERVGEIERYAVDHALTEGSAVYVADRYADRYDKRWNGTTPLSIRECIYDRIGDGTRGLAGRYYFGGSHFEQRLDSPANLSAVYRAPPRTTEQVIHGLAPDAEPVANLSVSVRQRGRWIGDTRERAGELRLRSWLRTGLPADRVDTAATGWGADETLTFERDGATSVAWVLRMDSAADAEELAAAASDLETTLESRDATSVGVEQVGDGTVVVFAGADSFVADADATGTDDDVTVTVP</sequence>